<dbReference type="InterPro" id="IPR017907">
    <property type="entry name" value="Znf_RING_CS"/>
</dbReference>
<dbReference type="InterPro" id="IPR044066">
    <property type="entry name" value="TRIAD_supradom"/>
</dbReference>
<dbReference type="KEGG" id="cdet:87951750"/>
<dbReference type="Gene3D" id="3.30.40.10">
    <property type="entry name" value="Zinc/RING finger domain, C3HC4 (zinc finger)"/>
    <property type="match status" value="1"/>
</dbReference>
<keyword evidence="6" id="KW-0863">Zinc-finger</keyword>
<dbReference type="SUPFAM" id="SSF57850">
    <property type="entry name" value="RING/U-box"/>
    <property type="match status" value="3"/>
</dbReference>
<dbReference type="GO" id="GO:0016567">
    <property type="term" value="P:protein ubiquitination"/>
    <property type="evidence" value="ECO:0007669"/>
    <property type="project" value="InterPro"/>
</dbReference>
<evidence type="ECO:0000256" key="1">
    <source>
        <dbReference type="ARBA" id="ARBA00001798"/>
    </source>
</evidence>
<dbReference type="EC" id="2.3.2.31" evidence="2"/>
<gene>
    <name evidence="11" type="ORF">CDEST_15250</name>
</gene>
<proteinExistence type="predicted"/>
<dbReference type="CDD" id="cd20335">
    <property type="entry name" value="BRcat_RBR"/>
    <property type="match status" value="1"/>
</dbReference>
<evidence type="ECO:0000256" key="3">
    <source>
        <dbReference type="ARBA" id="ARBA00022679"/>
    </source>
</evidence>
<dbReference type="GO" id="GO:0061630">
    <property type="term" value="F:ubiquitin protein ligase activity"/>
    <property type="evidence" value="ECO:0007669"/>
    <property type="project" value="UniProtKB-EC"/>
</dbReference>
<feature type="compositionally biased region" description="Polar residues" evidence="9">
    <location>
        <begin position="106"/>
        <end position="118"/>
    </location>
</feature>
<dbReference type="Gene3D" id="1.20.120.1750">
    <property type="match status" value="1"/>
</dbReference>
<dbReference type="InterPro" id="IPR031127">
    <property type="entry name" value="E3_UB_ligase_RBR"/>
</dbReference>
<dbReference type="Pfam" id="PF01485">
    <property type="entry name" value="IBR"/>
    <property type="match status" value="2"/>
</dbReference>
<keyword evidence="7" id="KW-0833">Ubl conjugation pathway</keyword>
<keyword evidence="8" id="KW-0862">Zinc</keyword>
<dbReference type="SMART" id="SM00647">
    <property type="entry name" value="IBR"/>
    <property type="match status" value="2"/>
</dbReference>
<feature type="region of interest" description="Disordered" evidence="9">
    <location>
        <begin position="100"/>
        <end position="122"/>
    </location>
</feature>
<evidence type="ECO:0000256" key="4">
    <source>
        <dbReference type="ARBA" id="ARBA00022723"/>
    </source>
</evidence>
<dbReference type="PROSITE" id="PS51873">
    <property type="entry name" value="TRIAD"/>
    <property type="match status" value="1"/>
</dbReference>
<comment type="catalytic activity">
    <reaction evidence="1">
        <text>[E2 ubiquitin-conjugating enzyme]-S-ubiquitinyl-L-cysteine + [acceptor protein]-L-lysine = [E2 ubiquitin-conjugating enzyme]-L-cysteine + [acceptor protein]-N(6)-ubiquitinyl-L-lysine.</text>
        <dbReference type="EC" id="2.3.2.31"/>
    </reaction>
</comment>
<accession>A0AAX4J3Y9</accession>
<evidence type="ECO:0000313" key="11">
    <source>
        <dbReference type="EMBL" id="WQF90236.1"/>
    </source>
</evidence>
<name>A0AAX4J3Y9_9PEZI</name>
<dbReference type="PROSITE" id="PS00518">
    <property type="entry name" value="ZF_RING_1"/>
    <property type="match status" value="1"/>
</dbReference>
<dbReference type="GO" id="GO:0008270">
    <property type="term" value="F:zinc ion binding"/>
    <property type="evidence" value="ECO:0007669"/>
    <property type="project" value="UniProtKB-KW"/>
</dbReference>
<evidence type="ECO:0000256" key="6">
    <source>
        <dbReference type="ARBA" id="ARBA00022771"/>
    </source>
</evidence>
<dbReference type="GeneID" id="87951750"/>
<evidence type="ECO:0000313" key="12">
    <source>
        <dbReference type="Proteomes" id="UP001322277"/>
    </source>
</evidence>
<dbReference type="CDD" id="cd22584">
    <property type="entry name" value="Rcat_RBR_unk"/>
    <property type="match status" value="1"/>
</dbReference>
<dbReference type="Proteomes" id="UP001322277">
    <property type="component" value="Chromosome 11"/>
</dbReference>
<evidence type="ECO:0000259" key="10">
    <source>
        <dbReference type="PROSITE" id="PS51873"/>
    </source>
</evidence>
<evidence type="ECO:0000256" key="5">
    <source>
        <dbReference type="ARBA" id="ARBA00022737"/>
    </source>
</evidence>
<protein>
    <recommendedName>
        <fullName evidence="2">RBR-type E3 ubiquitin transferase</fullName>
        <ecNumber evidence="2">2.3.2.31</ecNumber>
    </recommendedName>
</protein>
<evidence type="ECO:0000256" key="2">
    <source>
        <dbReference type="ARBA" id="ARBA00012251"/>
    </source>
</evidence>
<keyword evidence="3" id="KW-0808">Transferase</keyword>
<dbReference type="InterPro" id="IPR002867">
    <property type="entry name" value="IBR_dom"/>
</dbReference>
<keyword evidence="5" id="KW-0677">Repeat</keyword>
<organism evidence="11 12">
    <name type="scientific">Colletotrichum destructivum</name>
    <dbReference type="NCBI Taxonomy" id="34406"/>
    <lineage>
        <taxon>Eukaryota</taxon>
        <taxon>Fungi</taxon>
        <taxon>Dikarya</taxon>
        <taxon>Ascomycota</taxon>
        <taxon>Pezizomycotina</taxon>
        <taxon>Sordariomycetes</taxon>
        <taxon>Hypocreomycetidae</taxon>
        <taxon>Glomerellales</taxon>
        <taxon>Glomerellaceae</taxon>
        <taxon>Colletotrichum</taxon>
        <taxon>Colletotrichum destructivum species complex</taxon>
    </lineage>
</organism>
<keyword evidence="12" id="KW-1185">Reference proteome</keyword>
<evidence type="ECO:0000256" key="7">
    <source>
        <dbReference type="ARBA" id="ARBA00022786"/>
    </source>
</evidence>
<reference evidence="12" key="1">
    <citation type="journal article" date="2023" name="bioRxiv">
        <title>Complete genome of the Medicago anthracnose fungus, Colletotrichum destructivum, reveals a mini-chromosome-like region within a core chromosome.</title>
        <authorList>
            <person name="Lapalu N."/>
            <person name="Simon A."/>
            <person name="Lu A."/>
            <person name="Plaumann P.-L."/>
            <person name="Amselem J."/>
            <person name="Pigne S."/>
            <person name="Auger A."/>
            <person name="Koch C."/>
            <person name="Dallery J.-F."/>
            <person name="O'Connell R.J."/>
        </authorList>
    </citation>
    <scope>NUCLEOTIDE SEQUENCE [LARGE SCALE GENOMIC DNA]</scope>
    <source>
        <strain evidence="12">CBS 520.97</strain>
    </source>
</reference>
<evidence type="ECO:0000256" key="8">
    <source>
        <dbReference type="ARBA" id="ARBA00022833"/>
    </source>
</evidence>
<dbReference type="EMBL" id="CP137315">
    <property type="protein sequence ID" value="WQF90236.1"/>
    <property type="molecule type" value="Genomic_DNA"/>
</dbReference>
<dbReference type="PANTHER" id="PTHR11685">
    <property type="entry name" value="RBR FAMILY RING FINGER AND IBR DOMAIN-CONTAINING"/>
    <property type="match status" value="1"/>
</dbReference>
<dbReference type="RefSeq" id="XP_062787457.1">
    <property type="nucleotide sequence ID" value="XM_062931406.1"/>
</dbReference>
<sequence length="445" mass="50545">MLCGDVDDETLHLVLQVQLEDLESVKRSSKGKNRQDKISDAELAAEAYESELKSHILLVSDRCMCKSMAKANQLDGRLVSILVNQEKQAAQDREVALRLSRGGQLNEDSSTDSTQGEPSTDVDEELLSKLRSLFVSTDGYDDVLDQAESSTWAASRGQTTDAAKSVKREKRQCNSCLSNCIATDLARCPCSHEYCRDCLQTLFETSLTDESLYPPRCCGRPIPVNDNRQFLSSKLVGEFQAKAEELSTPNRTYCHRPTCSTFIPKEFIKADTAVCQRCRHRTCVMCKGAEHKDQDCAQDTLTQDLLRIAAANGWQRCFSCRTIVELEHGCNHMTCRCGAQFCYVCGNRWKSCDCAQWNEERLYARANAIVNRNANAHFNNPEVRARQVEREAHNLVINHQCRHDTWRSRGGAHRCEECHDSLPLYIYECARCRIRACRRCRFNRL</sequence>
<evidence type="ECO:0000256" key="9">
    <source>
        <dbReference type="SAM" id="MobiDB-lite"/>
    </source>
</evidence>
<dbReference type="AlphaFoldDB" id="A0AAX4J3Y9"/>
<dbReference type="InterPro" id="IPR013083">
    <property type="entry name" value="Znf_RING/FYVE/PHD"/>
</dbReference>
<keyword evidence="4" id="KW-0479">Metal-binding</keyword>
<feature type="domain" description="RING-type" evidence="10">
    <location>
        <begin position="169"/>
        <end position="364"/>
    </location>
</feature>